<sequence>MSKIKFKLFDKFFSQKNRLSDKEDYQKSTNNNTYFSNVVPPINKNKENINNSDFNENDYNEKKYDGKNIQVTSSYIIPLQEKKTVPINENFTKEKDMYYDQPQTFNTMEIVSYKNSFKIPKPISREIKSEKLKQLILLFIGVMTLIIASTFIGLYFGMINIKIIPHPVITIPLAIIALTIILINIIEFVTLRREVDLYIERTLKGLLLPPNFIIRNYRKIHANLIIINWISIISYIVLGIIIGIMFLISGQKLTFIIQKWTVNVPDIIKDAITLTIILGVIFFIHMINIVIFKFRKRNIISYYGYEIINAQELNQYKKKINRICMIITIGFTALIFFAIVIPIFVLKRRKKK</sequence>
<dbReference type="Proteomes" id="UP001473424">
    <property type="component" value="Chromosome"/>
</dbReference>
<accession>A0ABM8JM59</accession>
<keyword evidence="1" id="KW-0812">Transmembrane</keyword>
<proteinExistence type="predicted"/>
<dbReference type="NCBIfam" id="NF045846">
    <property type="entry name" value="MSC0882_dom"/>
    <property type="match status" value="1"/>
</dbReference>
<evidence type="ECO:0000256" key="1">
    <source>
        <dbReference type="SAM" id="Phobius"/>
    </source>
</evidence>
<keyword evidence="3" id="KW-1185">Reference proteome</keyword>
<feature type="transmembrane region" description="Helical" evidence="1">
    <location>
        <begin position="225"/>
        <end position="251"/>
    </location>
</feature>
<protein>
    <submittedName>
        <fullName evidence="2">Uncharacterized protein</fullName>
    </submittedName>
</protein>
<feature type="transmembrane region" description="Helical" evidence="1">
    <location>
        <begin position="323"/>
        <end position="346"/>
    </location>
</feature>
<dbReference type="EMBL" id="AP028955">
    <property type="protein sequence ID" value="BET38395.1"/>
    <property type="molecule type" value="Genomic_DNA"/>
</dbReference>
<keyword evidence="1" id="KW-0472">Membrane</keyword>
<organism evidence="2 3">
    <name type="scientific">Spiroplasma ixodetis</name>
    <dbReference type="NCBI Taxonomy" id="2141"/>
    <lineage>
        <taxon>Bacteria</taxon>
        <taxon>Bacillati</taxon>
        <taxon>Mycoplasmatota</taxon>
        <taxon>Mollicutes</taxon>
        <taxon>Entomoplasmatales</taxon>
        <taxon>Spiroplasmataceae</taxon>
        <taxon>Spiroplasma</taxon>
    </lineage>
</organism>
<reference evidence="3" key="1">
    <citation type="journal article" date="2024" name="FEMS Microbiol. Lett.">
        <title>Genomic insights into Spiroplasma endosymbionts that induce male-killing and protective phenotypes in the pea aphid.</title>
        <authorList>
            <person name="Arai H."/>
            <person name="Legeai F."/>
            <person name="Kageyama D."/>
            <person name="Sugio A."/>
            <person name="Simon J.C."/>
        </authorList>
    </citation>
    <scope>NUCLEOTIDE SEQUENCE [LARGE SCALE GENOMIC DNA]</scope>
    <source>
        <strain evidence="3">sAp269</strain>
    </source>
</reference>
<feature type="transmembrane region" description="Helical" evidence="1">
    <location>
        <begin position="168"/>
        <end position="191"/>
    </location>
</feature>
<evidence type="ECO:0000313" key="2">
    <source>
        <dbReference type="EMBL" id="BET38395.1"/>
    </source>
</evidence>
<dbReference type="InterPro" id="IPR059214">
    <property type="entry name" value="MSC_0882-like"/>
</dbReference>
<name>A0ABM8JM59_9MOLU</name>
<keyword evidence="1" id="KW-1133">Transmembrane helix</keyword>
<gene>
    <name evidence="2" type="ORF">SAP269_09840</name>
</gene>
<evidence type="ECO:0000313" key="3">
    <source>
        <dbReference type="Proteomes" id="UP001473424"/>
    </source>
</evidence>
<feature type="transmembrane region" description="Helical" evidence="1">
    <location>
        <begin position="135"/>
        <end position="156"/>
    </location>
</feature>
<feature type="transmembrane region" description="Helical" evidence="1">
    <location>
        <begin position="271"/>
        <end position="292"/>
    </location>
</feature>
<dbReference type="RefSeq" id="WP_353307039.1">
    <property type="nucleotide sequence ID" value="NZ_AP028955.1"/>
</dbReference>